<evidence type="ECO:0000313" key="1">
    <source>
        <dbReference type="EMBL" id="KON62827.1"/>
    </source>
</evidence>
<dbReference type="EMBL" id="LHUQ01000062">
    <property type="protein sequence ID" value="KON62827.1"/>
    <property type="molecule type" value="Genomic_DNA"/>
</dbReference>
<name>A0A0M0EC13_KOMEU</name>
<dbReference type="Proteomes" id="UP000037566">
    <property type="component" value="Unassembled WGS sequence"/>
</dbReference>
<organism evidence="1 2">
    <name type="scientific">Komagataeibacter europaeus</name>
    <name type="common">Gluconacetobacter europaeus</name>
    <dbReference type="NCBI Taxonomy" id="33995"/>
    <lineage>
        <taxon>Bacteria</taxon>
        <taxon>Pseudomonadati</taxon>
        <taxon>Pseudomonadota</taxon>
        <taxon>Alphaproteobacteria</taxon>
        <taxon>Acetobacterales</taxon>
        <taxon>Acetobacteraceae</taxon>
        <taxon>Komagataeibacter</taxon>
    </lineage>
</organism>
<reference evidence="1" key="1">
    <citation type="submission" date="2015-08" db="EMBL/GenBank/DDBJ databases">
        <title>Draft genome sequence of Komagataeibacter europaeus CECT 8546 a cellulose producer strain from vinegar produced by the traditional method.</title>
        <authorList>
            <person name="Poehlein A."/>
            <person name="Valera M.J."/>
            <person name="Haack F.S."/>
            <person name="Mas A."/>
            <person name="Daniel R."/>
            <person name="Streit W.R."/>
            <person name="Mateo E."/>
        </authorList>
    </citation>
    <scope>NUCLEOTIDE SEQUENCE [LARGE SCALE GENOMIC DNA]</scope>
    <source>
        <strain evidence="1">CECT 8546</strain>
    </source>
</reference>
<accession>A0A0M0EC13</accession>
<keyword evidence="2" id="KW-1185">Reference proteome</keyword>
<evidence type="ECO:0000313" key="2">
    <source>
        <dbReference type="Proteomes" id="UP000037566"/>
    </source>
</evidence>
<sequence>MTFMQFFAFIGMPIIIGVLGYGISKMPIKDN</sequence>
<proteinExistence type="predicted"/>
<comment type="caution">
    <text evidence="1">The sequence shown here is derived from an EMBL/GenBank/DDBJ whole genome shotgun (WGS) entry which is preliminary data.</text>
</comment>
<dbReference type="PATRIC" id="fig|33995.3.peg.4073"/>
<protein>
    <submittedName>
        <fullName evidence="1">Uncharacterized protein</fullName>
    </submittedName>
</protein>
<gene>
    <name evidence="1" type="ORF">KOEU_36760</name>
</gene>
<dbReference type="AlphaFoldDB" id="A0A0M0EC13"/>